<accession>A0ABW4SME3</accession>
<dbReference type="Proteomes" id="UP001597368">
    <property type="component" value="Unassembled WGS sequence"/>
</dbReference>
<sequence>MKTRVNLSAGLDAELNGVLRLVSQQHPLLVNVGHGRSAASADRARAFVEAWEAVGGHVGAVVSWPQEAASWLRPACRLVAGHPDLWVVADEPEGWKGMGPRLVATGVWRPGRTVAFASLAVPDLPALAGEEATEGMRGARADGGLWLVYDGRLVAAG</sequence>
<gene>
    <name evidence="1" type="ORF">ACFSKW_04460</name>
</gene>
<dbReference type="InterPro" id="IPR028082">
    <property type="entry name" value="Peripla_BP_I"/>
</dbReference>
<keyword evidence="2" id="KW-1185">Reference proteome</keyword>
<dbReference type="RefSeq" id="WP_379569401.1">
    <property type="nucleotide sequence ID" value="NZ_JBHUFV010000005.1"/>
</dbReference>
<comment type="caution">
    <text evidence="1">The sequence shown here is derived from an EMBL/GenBank/DDBJ whole genome shotgun (WGS) entry which is preliminary data.</text>
</comment>
<protein>
    <submittedName>
        <fullName evidence="1">Uncharacterized protein</fullName>
    </submittedName>
</protein>
<dbReference type="EMBL" id="JBHUFV010000005">
    <property type="protein sequence ID" value="MFD1930727.1"/>
    <property type="molecule type" value="Genomic_DNA"/>
</dbReference>
<reference evidence="2" key="1">
    <citation type="journal article" date="2019" name="Int. J. Syst. Evol. Microbiol.">
        <title>The Global Catalogue of Microorganisms (GCM) 10K type strain sequencing project: providing services to taxonomists for standard genome sequencing and annotation.</title>
        <authorList>
            <consortium name="The Broad Institute Genomics Platform"/>
            <consortium name="The Broad Institute Genome Sequencing Center for Infectious Disease"/>
            <person name="Wu L."/>
            <person name="Ma J."/>
        </authorList>
    </citation>
    <scope>NUCLEOTIDE SEQUENCE [LARGE SCALE GENOMIC DNA]</scope>
    <source>
        <strain evidence="2">ICMP 6774ER</strain>
    </source>
</reference>
<organism evidence="1 2">
    <name type="scientific">Nonomuraea mangrovi</name>
    <dbReference type="NCBI Taxonomy" id="2316207"/>
    <lineage>
        <taxon>Bacteria</taxon>
        <taxon>Bacillati</taxon>
        <taxon>Actinomycetota</taxon>
        <taxon>Actinomycetes</taxon>
        <taxon>Streptosporangiales</taxon>
        <taxon>Streptosporangiaceae</taxon>
        <taxon>Nonomuraea</taxon>
    </lineage>
</organism>
<evidence type="ECO:0000313" key="1">
    <source>
        <dbReference type="EMBL" id="MFD1930727.1"/>
    </source>
</evidence>
<dbReference type="SUPFAM" id="SSF53822">
    <property type="entry name" value="Periplasmic binding protein-like I"/>
    <property type="match status" value="1"/>
</dbReference>
<proteinExistence type="predicted"/>
<name>A0ABW4SME3_9ACTN</name>
<evidence type="ECO:0000313" key="2">
    <source>
        <dbReference type="Proteomes" id="UP001597368"/>
    </source>
</evidence>